<keyword evidence="21" id="KW-0492">Microsome</keyword>
<dbReference type="InterPro" id="IPR014782">
    <property type="entry name" value="Peptidase_M1_dom"/>
</dbReference>
<dbReference type="GO" id="GO:0016020">
    <property type="term" value="C:membrane"/>
    <property type="evidence" value="ECO:0007669"/>
    <property type="project" value="TreeGrafter"/>
</dbReference>
<keyword evidence="10" id="KW-0031">Aminopeptidase</keyword>
<evidence type="ECO:0000256" key="2">
    <source>
        <dbReference type="ARBA" id="ARBA00003648"/>
    </source>
</evidence>
<evidence type="ECO:0000256" key="32">
    <source>
        <dbReference type="SAM" id="MobiDB-lite"/>
    </source>
</evidence>
<keyword evidence="22 28" id="KW-0663">Pyridoxal phosphate</keyword>
<dbReference type="PRINTS" id="PR00756">
    <property type="entry name" value="ALADIPTASE"/>
</dbReference>
<keyword evidence="11" id="KW-0150">Chloroplast</keyword>
<dbReference type="CDD" id="cd09601">
    <property type="entry name" value="M1_APN-Q_like"/>
    <property type="match status" value="1"/>
</dbReference>
<evidence type="ECO:0000256" key="1">
    <source>
        <dbReference type="ARBA" id="ARBA00001933"/>
    </source>
</evidence>
<dbReference type="FunFam" id="2.60.40.1910:FF:000007">
    <property type="entry name" value="Aminopeptidase"/>
    <property type="match status" value="1"/>
</dbReference>
<evidence type="ECO:0000259" key="35">
    <source>
        <dbReference type="Pfam" id="PF11838"/>
    </source>
</evidence>
<dbReference type="PANTHER" id="PTHR11533">
    <property type="entry name" value="PROTEASE M1 ZINC METALLOPROTEASE"/>
    <property type="match status" value="1"/>
</dbReference>
<comment type="subcellular location">
    <subcellularLocation>
        <location evidence="3">Microsome membrane</location>
        <topology evidence="3">Peripheral membrane protein</topology>
    </subcellularLocation>
    <subcellularLocation>
        <location evidence="4">Plastid</location>
        <location evidence="4">Chloroplast</location>
    </subcellularLocation>
</comment>
<keyword evidence="12" id="KW-0021">Allosteric enzyme</keyword>
<keyword evidence="21" id="KW-0256">Endoplasmic reticulum</keyword>
<comment type="cofactor">
    <cofactor evidence="1 28">
        <name>pyridoxal 5'-phosphate</name>
        <dbReference type="ChEBI" id="CHEBI:597326"/>
    </cofactor>
</comment>
<accession>A0A498J0L9</accession>
<evidence type="ECO:0000256" key="19">
    <source>
        <dbReference type="ARBA" id="ARBA00022801"/>
    </source>
</evidence>
<dbReference type="FunFam" id="1.10.390.10:FF:000001">
    <property type="entry name" value="Aminopeptidase"/>
    <property type="match status" value="1"/>
</dbReference>
<reference evidence="37 38" key="1">
    <citation type="submission" date="2018-10" db="EMBL/GenBank/DDBJ databases">
        <title>A high-quality apple genome assembly.</title>
        <authorList>
            <person name="Hu J."/>
        </authorList>
    </citation>
    <scope>NUCLEOTIDE SEQUENCE [LARGE SCALE GENOMIC DNA]</scope>
    <source>
        <strain evidence="38">cv. HFTH1</strain>
        <tissue evidence="37">Young leaf</tissue>
    </source>
</reference>
<dbReference type="GO" id="GO:0030170">
    <property type="term" value="F:pyridoxal phosphate binding"/>
    <property type="evidence" value="ECO:0007669"/>
    <property type="project" value="InterPro"/>
</dbReference>
<evidence type="ECO:0000259" key="36">
    <source>
        <dbReference type="Pfam" id="PF17900"/>
    </source>
</evidence>
<dbReference type="SUPFAM" id="SSF53686">
    <property type="entry name" value="Tryptophan synthase beta subunit-like PLP-dependent enzymes"/>
    <property type="match status" value="1"/>
</dbReference>
<dbReference type="GO" id="GO:0005615">
    <property type="term" value="C:extracellular space"/>
    <property type="evidence" value="ECO:0007669"/>
    <property type="project" value="TreeGrafter"/>
</dbReference>
<dbReference type="FunFam" id="3.40.50.1100:FF:000030">
    <property type="entry name" value="Threonine synthase 1, chloroplastic"/>
    <property type="match status" value="1"/>
</dbReference>
<evidence type="ECO:0000256" key="13">
    <source>
        <dbReference type="ARBA" id="ARBA00022605"/>
    </source>
</evidence>
<dbReference type="SUPFAM" id="SSF55486">
    <property type="entry name" value="Metalloproteases ('zincins'), catalytic domain"/>
    <property type="match status" value="1"/>
</dbReference>
<feature type="modified residue" description="N6-(pyridoxal phosphate)lysine" evidence="28">
    <location>
        <position position="197"/>
    </location>
</feature>
<feature type="site" description="Transition state stabilizer" evidence="31">
    <location>
        <position position="922"/>
    </location>
</feature>
<keyword evidence="17" id="KW-0791">Threonine biosynthesis</keyword>
<keyword evidence="24" id="KW-0482">Metalloprotease</keyword>
<dbReference type="InterPro" id="IPR034016">
    <property type="entry name" value="M1_APN-typ"/>
</dbReference>
<keyword evidence="23" id="KW-0809">Transit peptide</keyword>
<evidence type="ECO:0000256" key="23">
    <source>
        <dbReference type="ARBA" id="ARBA00022946"/>
    </source>
</evidence>
<dbReference type="GO" id="GO:0043171">
    <property type="term" value="P:peptide catabolic process"/>
    <property type="evidence" value="ECO:0007669"/>
    <property type="project" value="TreeGrafter"/>
</dbReference>
<feature type="domain" description="Peptidase M1 membrane alanine aminopeptidase" evidence="34">
    <location>
        <begin position="765"/>
        <end position="981"/>
    </location>
</feature>
<evidence type="ECO:0000313" key="38">
    <source>
        <dbReference type="Proteomes" id="UP000290289"/>
    </source>
</evidence>
<evidence type="ECO:0000256" key="22">
    <source>
        <dbReference type="ARBA" id="ARBA00022898"/>
    </source>
</evidence>
<evidence type="ECO:0000256" key="12">
    <source>
        <dbReference type="ARBA" id="ARBA00022533"/>
    </source>
</evidence>
<dbReference type="FunFam" id="1.25.50.20:FF:000002">
    <property type="entry name" value="Aminopeptidase"/>
    <property type="match status" value="1"/>
</dbReference>
<feature type="domain" description="Aminopeptidase N-like N-terminal" evidence="36">
    <location>
        <begin position="552"/>
        <end position="730"/>
    </location>
</feature>
<dbReference type="InterPro" id="IPR001926">
    <property type="entry name" value="TrpB-like_PALP"/>
</dbReference>
<keyword evidence="14" id="KW-0934">Plastid</keyword>
<comment type="pathway">
    <text evidence="5">Amino-acid biosynthesis; L-threonine biosynthesis; L-threonine from L-aspartate: step 5/5.</text>
</comment>
<evidence type="ECO:0000256" key="21">
    <source>
        <dbReference type="ARBA" id="ARBA00022848"/>
    </source>
</evidence>
<dbReference type="Gene3D" id="2.60.40.1730">
    <property type="entry name" value="tricorn interacting facor f3 domain"/>
    <property type="match status" value="1"/>
</dbReference>
<dbReference type="PROSITE" id="PS00165">
    <property type="entry name" value="DEHYDRATASE_SER_THR"/>
    <property type="match status" value="1"/>
</dbReference>
<evidence type="ECO:0000256" key="27">
    <source>
        <dbReference type="ARBA" id="ARBA00049144"/>
    </source>
</evidence>
<evidence type="ECO:0000256" key="4">
    <source>
        <dbReference type="ARBA" id="ARBA00004229"/>
    </source>
</evidence>
<dbReference type="Pfam" id="PF00291">
    <property type="entry name" value="PALP"/>
    <property type="match status" value="1"/>
</dbReference>
<evidence type="ECO:0000313" key="37">
    <source>
        <dbReference type="EMBL" id="RXH88816.1"/>
    </source>
</evidence>
<dbReference type="CDD" id="cd01563">
    <property type="entry name" value="Thr-synth_1"/>
    <property type="match status" value="1"/>
</dbReference>
<dbReference type="GO" id="GO:0009507">
    <property type="term" value="C:chloroplast"/>
    <property type="evidence" value="ECO:0007669"/>
    <property type="project" value="UniProtKB-SubCell"/>
</dbReference>
<evidence type="ECO:0000256" key="5">
    <source>
        <dbReference type="ARBA" id="ARBA00004979"/>
    </source>
</evidence>
<evidence type="ECO:0000256" key="10">
    <source>
        <dbReference type="ARBA" id="ARBA00022438"/>
    </source>
</evidence>
<proteinExistence type="inferred from homology"/>
<gene>
    <name evidence="37" type="ORF">DVH24_000415</name>
</gene>
<dbReference type="Gene3D" id="2.60.40.1910">
    <property type="match status" value="1"/>
</dbReference>
<feature type="binding site" evidence="30">
    <location>
        <position position="841"/>
    </location>
    <ligand>
        <name>Zn(2+)</name>
        <dbReference type="ChEBI" id="CHEBI:29105"/>
        <note>catalytic</note>
    </ligand>
</feature>
<dbReference type="Proteomes" id="UP000290289">
    <property type="component" value="Chromosome 9"/>
</dbReference>
<feature type="compositionally biased region" description="Low complexity" evidence="32">
    <location>
        <begin position="1"/>
        <end position="16"/>
    </location>
</feature>
<dbReference type="PANTHER" id="PTHR11533:SF274">
    <property type="entry name" value="AMINOPEPTIDASE"/>
    <property type="match status" value="1"/>
</dbReference>
<dbReference type="Pfam" id="PF11838">
    <property type="entry name" value="ERAP1_C"/>
    <property type="match status" value="1"/>
</dbReference>
<dbReference type="InterPro" id="IPR042097">
    <property type="entry name" value="Aminopeptidase_N-like_N_sf"/>
</dbReference>
<dbReference type="GO" id="GO:0070006">
    <property type="term" value="F:metalloaminopeptidase activity"/>
    <property type="evidence" value="ECO:0007669"/>
    <property type="project" value="TreeGrafter"/>
</dbReference>
<feature type="domain" description="ERAP1-like C-terminal" evidence="35">
    <location>
        <begin position="1067"/>
        <end position="1385"/>
    </location>
</feature>
<evidence type="ECO:0000256" key="31">
    <source>
        <dbReference type="PIRSR" id="PIRSR634016-4"/>
    </source>
</evidence>
<evidence type="ECO:0000259" key="34">
    <source>
        <dbReference type="Pfam" id="PF01433"/>
    </source>
</evidence>
<evidence type="ECO:0000256" key="29">
    <source>
        <dbReference type="PIRSR" id="PIRSR634016-1"/>
    </source>
</evidence>
<evidence type="ECO:0000256" key="6">
    <source>
        <dbReference type="ARBA" id="ARBA00005517"/>
    </source>
</evidence>
<keyword evidence="19" id="KW-0378">Hydrolase</keyword>
<evidence type="ECO:0000256" key="25">
    <source>
        <dbReference type="ARBA" id="ARBA00023239"/>
    </source>
</evidence>
<evidence type="ECO:0000259" key="33">
    <source>
        <dbReference type="Pfam" id="PF00291"/>
    </source>
</evidence>
<evidence type="ECO:0000256" key="28">
    <source>
        <dbReference type="PIRSR" id="PIRSR604450-51"/>
    </source>
</evidence>
<evidence type="ECO:0000256" key="16">
    <source>
        <dbReference type="ARBA" id="ARBA00022691"/>
    </source>
</evidence>
<dbReference type="InterPro" id="IPR000634">
    <property type="entry name" value="Ser/Thr_deHydtase_PyrdxlP-BS"/>
</dbReference>
<feature type="region of interest" description="Disordered" evidence="32">
    <location>
        <begin position="1"/>
        <end position="55"/>
    </location>
</feature>
<dbReference type="GO" id="GO:0004795">
    <property type="term" value="F:threonine synthase activity"/>
    <property type="evidence" value="ECO:0007669"/>
    <property type="project" value="UniProtKB-EC"/>
</dbReference>
<feature type="binding site" evidence="30">
    <location>
        <position position="860"/>
    </location>
    <ligand>
        <name>Zn(2+)</name>
        <dbReference type="ChEBI" id="CHEBI:29105"/>
        <note>catalytic</note>
    </ligand>
</feature>
<dbReference type="SUPFAM" id="SSF63737">
    <property type="entry name" value="Leukotriene A4 hydrolase N-terminal domain"/>
    <property type="match status" value="1"/>
</dbReference>
<keyword evidence="13" id="KW-0028">Amino-acid biosynthesis</keyword>
<dbReference type="EC" id="4.2.3.1" evidence="9"/>
<evidence type="ECO:0000256" key="30">
    <source>
        <dbReference type="PIRSR" id="PIRSR634016-3"/>
    </source>
</evidence>
<dbReference type="InterPro" id="IPR024571">
    <property type="entry name" value="ERAP1-like_C_dom"/>
</dbReference>
<keyword evidence="15" id="KW-0645">Protease</keyword>
<evidence type="ECO:0000256" key="15">
    <source>
        <dbReference type="ARBA" id="ARBA00022670"/>
    </source>
</evidence>
<keyword evidence="20 30" id="KW-0862">Zinc</keyword>
<dbReference type="Gene3D" id="1.25.50.20">
    <property type="match status" value="1"/>
</dbReference>
<comment type="similarity">
    <text evidence="6">Belongs to the threonine synthase family.</text>
</comment>
<dbReference type="EMBL" id="RDQH01000335">
    <property type="protein sequence ID" value="RXH88816.1"/>
    <property type="molecule type" value="Genomic_DNA"/>
</dbReference>
<organism evidence="37 38">
    <name type="scientific">Malus domestica</name>
    <name type="common">Apple</name>
    <name type="synonym">Pyrus malus</name>
    <dbReference type="NCBI Taxonomy" id="3750"/>
    <lineage>
        <taxon>Eukaryota</taxon>
        <taxon>Viridiplantae</taxon>
        <taxon>Streptophyta</taxon>
        <taxon>Embryophyta</taxon>
        <taxon>Tracheophyta</taxon>
        <taxon>Spermatophyta</taxon>
        <taxon>Magnoliopsida</taxon>
        <taxon>eudicotyledons</taxon>
        <taxon>Gunneridae</taxon>
        <taxon>Pentapetalae</taxon>
        <taxon>rosids</taxon>
        <taxon>fabids</taxon>
        <taxon>Rosales</taxon>
        <taxon>Rosaceae</taxon>
        <taxon>Amygdaloideae</taxon>
        <taxon>Maleae</taxon>
        <taxon>Malus</taxon>
    </lineage>
</organism>
<dbReference type="GO" id="GO:0008270">
    <property type="term" value="F:zinc ion binding"/>
    <property type="evidence" value="ECO:0007669"/>
    <property type="project" value="InterPro"/>
</dbReference>
<dbReference type="InterPro" id="IPR027268">
    <property type="entry name" value="Peptidase_M4/M1_CTD_sf"/>
</dbReference>
<evidence type="ECO:0000256" key="9">
    <source>
        <dbReference type="ARBA" id="ARBA00013028"/>
    </source>
</evidence>
<dbReference type="GO" id="GO:0009088">
    <property type="term" value="P:threonine biosynthetic process"/>
    <property type="evidence" value="ECO:0007669"/>
    <property type="project" value="UniProtKB-UniPathway"/>
</dbReference>
<dbReference type="Gene3D" id="3.40.50.1100">
    <property type="match status" value="2"/>
</dbReference>
<evidence type="ECO:0000256" key="14">
    <source>
        <dbReference type="ARBA" id="ARBA00022640"/>
    </source>
</evidence>
<comment type="subunit">
    <text evidence="8">Homodimer.</text>
</comment>
<dbReference type="Gene3D" id="1.10.390.10">
    <property type="entry name" value="Neutral Protease Domain 2"/>
    <property type="match status" value="1"/>
</dbReference>
<dbReference type="InterPro" id="IPR001930">
    <property type="entry name" value="Peptidase_M1"/>
</dbReference>
<evidence type="ECO:0000256" key="18">
    <source>
        <dbReference type="ARBA" id="ARBA00022723"/>
    </source>
</evidence>
<dbReference type="NCBIfam" id="TIGR00260">
    <property type="entry name" value="thrC"/>
    <property type="match status" value="1"/>
</dbReference>
<sequence length="1411" mass="158046">MASSSLFQSPPLSLKPQNPASHHAPTKPQFATTIKCVSTSTPPPSSSSDHPHHNIRDEARRHNTTHSHHFSARYVPFNAHPSSAAAAESYSLDEIVYRSNSGGLLDVQHDMAALKNYDGKYWRDLFDSRVGKTTWPYGSGVWSKKEWVLPEIDSDDIVSAFEGNSNLFWAERYGKQILAMNDLWVKHCGISHTGSFKDLGMTVLVSQVNRLRKMNRPVVGVGCASTGDTSAALSAYCAAAGIPSIVFLPANRISLAQLVQPIANGAFVLSIDTDFDGCMQLIREVTAELPIYLANSLNSLRLEGQKTAAIEILQQFDWEVPDWVIVPGGNLGNIYAFYKGFHMCKELGLVDRIPRLVCAQAANANPLYLHYKSGWDQEFKPVKANTTFASAIQIGDPVSIDRAVYALKKSNGIVEEATEQELMDAMAQADSTGMFICPHTGVALAALIKLRNQGIIGTNDRTVVVSTAHGLKFTQSKIDYHSNDIKDLACKYANPPVQVKADFGSVMDVLKKYYYHYRLDSRHFTSLGTEMEQKQSIQGFKGHARLPNFAIPKRYDLHLKLDLSSACAFSGVVEIHVSIVEETKFLILNALELDVHEVLFTSSHGQLYRPCDVVLDGDDESLVLVFDQALGVGEGVLGIEFSAVLNAHLKGTYMDGGEKKNMAVTQFEPVDARRCFPCWDEPALKATFKIAVDVPPELTALSNMPIINEKLDANVKTVYFEESPIMSTYLVAVVVGVFDYIEDTTSDGVLVRAYCPVGKSDKGEFALNVAVKTLDLFSKYFSTPYPLPKLDMVAVPEFSGGAMENYGLITYRENELLYDPLHSTTARKQTMAIVVAHEVAHQWFGNLVTMEWWSDLWLNEGFATWVSYMATDILFPEWKIWAQFLQQTTGGLVKDALEQSHPIQVEIDHARSILEVFDDISYKKGSAVIRMLQGYLGDDILQKSLSSYIKRFSGKNAKTEDLWSVLSEESGVKVSEMMDGWTKEKGYPVISVKAKDHILEFEQTQFLSSGSHGDGKWIVPITFSLGSYERRRNFLLETKSREVNISDLVDSSDNDLKDKEKYDEQLWVKVNIEQSGFYRVNYEDKLAARLRKAIEHNSLEATDKFGILDDAYALCETCEQSLSSLLSLMDAYRKEEEYIVVTKLIDVCYNVINISSEAIPDLANELKKFFISLLLFPAEKLGWESVPGENHFGALLRAEILQALVTFGHDKAQKDALDRFQTLLNDRNTPLLSADTRGAAYIAVMRNASSSNREGFESLLNFYREANTVQEKERILRFLASSPDPDTVLEVLNFFLSEEVRDQDIIYGLFGISSECRETAWRWLKENWDLILTKYGAGMLLTHFVKDIVTPLCSNEKADEVEEFFASRAHPAISMTLEQSIAQVRIKARWVEHMRQEQSLEGQVRELAGKK</sequence>
<dbReference type="InterPro" id="IPR004450">
    <property type="entry name" value="Thr_synthase-like"/>
</dbReference>
<dbReference type="InterPro" id="IPR045357">
    <property type="entry name" value="Aminopeptidase_N-like_N"/>
</dbReference>
<comment type="catalytic activity">
    <reaction evidence="27">
        <text>O-phospho-L-homoserine + H2O = L-threonine + phosphate</text>
        <dbReference type="Rhea" id="RHEA:10840"/>
        <dbReference type="ChEBI" id="CHEBI:15377"/>
        <dbReference type="ChEBI" id="CHEBI:43474"/>
        <dbReference type="ChEBI" id="CHEBI:57590"/>
        <dbReference type="ChEBI" id="CHEBI:57926"/>
        <dbReference type="EC" id="4.2.3.1"/>
    </reaction>
</comment>
<dbReference type="Pfam" id="PF17900">
    <property type="entry name" value="Peptidase_M1_N"/>
    <property type="match status" value="1"/>
</dbReference>
<keyword evidence="25" id="KW-0456">Lyase</keyword>
<dbReference type="UniPathway" id="UPA00050">
    <property type="reaction ID" value="UER00065"/>
</dbReference>
<dbReference type="GO" id="GO:0006508">
    <property type="term" value="P:proteolysis"/>
    <property type="evidence" value="ECO:0007669"/>
    <property type="project" value="UniProtKB-KW"/>
</dbReference>
<evidence type="ECO:0000256" key="7">
    <source>
        <dbReference type="ARBA" id="ARBA00010136"/>
    </source>
</evidence>
<keyword evidence="18 30" id="KW-0479">Metal-binding</keyword>
<protein>
    <recommendedName>
        <fullName evidence="9">threonine synthase</fullName>
        <ecNumber evidence="9">4.2.3.1</ecNumber>
    </recommendedName>
    <alternativeName>
        <fullName evidence="26">Alpha-aminoacylpeptide hydrolase</fullName>
    </alternativeName>
</protein>
<dbReference type="STRING" id="3750.A0A498J0L9"/>
<evidence type="ECO:0000256" key="20">
    <source>
        <dbReference type="ARBA" id="ARBA00022833"/>
    </source>
</evidence>
<comment type="similarity">
    <text evidence="7">Belongs to the peptidase M1 family.</text>
</comment>
<comment type="caution">
    <text evidence="37">The sequence shown here is derived from an EMBL/GenBank/DDBJ whole genome shotgun (WGS) entry which is preliminary data.</text>
</comment>
<feature type="active site" description="Proton acceptor" evidence="29">
    <location>
        <position position="838"/>
    </location>
</feature>
<comment type="cofactor">
    <cofactor evidence="30">
        <name>Zn(2+)</name>
        <dbReference type="ChEBI" id="CHEBI:29105"/>
    </cofactor>
    <text evidence="30">Binds 1 zinc ion per subunit.</text>
</comment>
<evidence type="ECO:0000256" key="26">
    <source>
        <dbReference type="ARBA" id="ARBA00029840"/>
    </source>
</evidence>
<keyword evidence="16" id="KW-0949">S-adenosyl-L-methionine</keyword>
<evidence type="ECO:0000256" key="24">
    <source>
        <dbReference type="ARBA" id="ARBA00023049"/>
    </source>
</evidence>
<dbReference type="GO" id="GO:0042277">
    <property type="term" value="F:peptide binding"/>
    <property type="evidence" value="ECO:0007669"/>
    <property type="project" value="TreeGrafter"/>
</dbReference>
<comment type="function">
    <text evidence="2">Catalyzes the gamma-elimination of phosphate from L-phosphohomoserine and the beta-addition of water to produce L-threonine.</text>
</comment>
<evidence type="ECO:0000256" key="11">
    <source>
        <dbReference type="ARBA" id="ARBA00022528"/>
    </source>
</evidence>
<evidence type="ECO:0000256" key="17">
    <source>
        <dbReference type="ARBA" id="ARBA00022697"/>
    </source>
</evidence>
<feature type="binding site" evidence="30">
    <location>
        <position position="837"/>
    </location>
    <ligand>
        <name>Zn(2+)</name>
        <dbReference type="ChEBI" id="CHEBI:29105"/>
        <note>catalytic</note>
    </ligand>
</feature>
<keyword evidence="38" id="KW-1185">Reference proteome</keyword>
<feature type="domain" description="Tryptophan synthase beta chain-like PALP" evidence="33">
    <location>
        <begin position="159"/>
        <end position="467"/>
    </location>
</feature>
<dbReference type="InterPro" id="IPR050344">
    <property type="entry name" value="Peptidase_M1_aminopeptidases"/>
</dbReference>
<dbReference type="InterPro" id="IPR036052">
    <property type="entry name" value="TrpB-like_PALP_sf"/>
</dbReference>
<evidence type="ECO:0000256" key="8">
    <source>
        <dbReference type="ARBA" id="ARBA00011738"/>
    </source>
</evidence>
<evidence type="ECO:0000256" key="3">
    <source>
        <dbReference type="ARBA" id="ARBA00004174"/>
    </source>
</evidence>
<name>A0A498J0L9_MALDO</name>
<dbReference type="Pfam" id="PF01433">
    <property type="entry name" value="Peptidase_M1"/>
    <property type="match status" value="1"/>
</dbReference>